<keyword evidence="3" id="KW-0150">Chloroplast</keyword>
<dbReference type="GO" id="GO:0009507">
    <property type="term" value="C:chloroplast"/>
    <property type="evidence" value="ECO:0007669"/>
    <property type="project" value="UniProtKB-SubCell"/>
</dbReference>
<protein>
    <submittedName>
        <fullName evidence="6">Uncharacterized protein</fullName>
    </submittedName>
</protein>
<gene>
    <name evidence="6" type="ORF">AMTR_s00061p00164910</name>
</gene>
<dbReference type="Proteomes" id="UP000017836">
    <property type="component" value="Unassembled WGS sequence"/>
</dbReference>
<evidence type="ECO:0000313" key="6">
    <source>
        <dbReference type="EMBL" id="ERN19155.1"/>
    </source>
</evidence>
<proteinExistence type="predicted"/>
<evidence type="ECO:0000256" key="5">
    <source>
        <dbReference type="SAM" id="MobiDB-lite"/>
    </source>
</evidence>
<evidence type="ECO:0000313" key="7">
    <source>
        <dbReference type="Proteomes" id="UP000017836"/>
    </source>
</evidence>
<dbReference type="GO" id="GO:0016020">
    <property type="term" value="C:membrane"/>
    <property type="evidence" value="ECO:0007669"/>
    <property type="project" value="UniProtKB-SubCell"/>
</dbReference>
<evidence type="ECO:0000256" key="2">
    <source>
        <dbReference type="ARBA" id="ARBA00004370"/>
    </source>
</evidence>
<dbReference type="STRING" id="13333.U5DAC5"/>
<evidence type="ECO:0000256" key="1">
    <source>
        <dbReference type="ARBA" id="ARBA00004229"/>
    </source>
</evidence>
<dbReference type="SUPFAM" id="SSF103511">
    <property type="entry name" value="Chlorophyll a-b binding protein"/>
    <property type="match status" value="1"/>
</dbReference>
<feature type="region of interest" description="Disordered" evidence="5">
    <location>
        <begin position="60"/>
        <end position="84"/>
    </location>
</feature>
<accession>U5DAC5</accession>
<dbReference type="Gene3D" id="1.10.3460.10">
    <property type="entry name" value="Chlorophyll a/b binding protein domain"/>
    <property type="match status" value="1"/>
</dbReference>
<keyword evidence="4" id="KW-0934">Plastid</keyword>
<comment type="subcellular location">
    <subcellularLocation>
        <location evidence="2">Membrane</location>
    </subcellularLocation>
    <subcellularLocation>
        <location evidence="1">Plastid</location>
        <location evidence="1">Chloroplast</location>
    </subcellularLocation>
</comment>
<dbReference type="HOGENOM" id="CLU_1847806_0_0_1"/>
<evidence type="ECO:0000256" key="3">
    <source>
        <dbReference type="ARBA" id="ARBA00022528"/>
    </source>
</evidence>
<reference evidence="7" key="1">
    <citation type="journal article" date="2013" name="Science">
        <title>The Amborella genome and the evolution of flowering plants.</title>
        <authorList>
            <consortium name="Amborella Genome Project"/>
        </authorList>
    </citation>
    <scope>NUCLEOTIDE SEQUENCE [LARGE SCALE GENOMIC DNA]</scope>
</reference>
<organism evidence="6 7">
    <name type="scientific">Amborella trichopoda</name>
    <dbReference type="NCBI Taxonomy" id="13333"/>
    <lineage>
        <taxon>Eukaryota</taxon>
        <taxon>Viridiplantae</taxon>
        <taxon>Streptophyta</taxon>
        <taxon>Embryophyta</taxon>
        <taxon>Tracheophyta</taxon>
        <taxon>Spermatophyta</taxon>
        <taxon>Magnoliopsida</taxon>
        <taxon>Amborellales</taxon>
        <taxon>Amborellaceae</taxon>
        <taxon>Amborella</taxon>
    </lineage>
</organism>
<keyword evidence="7" id="KW-1185">Reference proteome</keyword>
<sequence length="139" mass="15508">MVQRGRAHPWALSYGSGGRDLCGPGMERHPIVQSWCRPWCHCPLVVWVLAWDAAAADRMGGRARGGSTSSTPSHSRWSGRHHGRRLPRTLSMPLVSRDTEKLERLKLAEIKHARNAMLAMLIFYFEARQGKTPLGALGL</sequence>
<evidence type="ECO:0000256" key="4">
    <source>
        <dbReference type="ARBA" id="ARBA00022640"/>
    </source>
</evidence>
<feature type="compositionally biased region" description="Low complexity" evidence="5">
    <location>
        <begin position="65"/>
        <end position="76"/>
    </location>
</feature>
<dbReference type="AlphaFoldDB" id="U5DAC5"/>
<name>U5DAC5_AMBTC</name>
<dbReference type="Gramene" id="ERN19155">
    <property type="protein sequence ID" value="ERN19155"/>
    <property type="gene ID" value="AMTR_s00061p00164910"/>
</dbReference>
<dbReference type="Pfam" id="PF00504">
    <property type="entry name" value="Chloroa_b-bind"/>
    <property type="match status" value="1"/>
</dbReference>
<dbReference type="InterPro" id="IPR022796">
    <property type="entry name" value="Chloroa_b-bind"/>
</dbReference>
<dbReference type="EMBL" id="KI392075">
    <property type="protein sequence ID" value="ERN19155.1"/>
    <property type="molecule type" value="Genomic_DNA"/>
</dbReference>